<accession>A0A8S9KUN5</accession>
<feature type="compositionally biased region" description="Polar residues" evidence="1">
    <location>
        <begin position="499"/>
        <end position="509"/>
    </location>
</feature>
<feature type="compositionally biased region" description="Polar residues" evidence="1">
    <location>
        <begin position="1"/>
        <end position="12"/>
    </location>
</feature>
<dbReference type="InterPro" id="IPR005162">
    <property type="entry name" value="Retrotrans_gag_dom"/>
</dbReference>
<proteinExistence type="predicted"/>
<feature type="domain" description="Retrotransposon gag" evidence="2">
    <location>
        <begin position="255"/>
        <end position="337"/>
    </location>
</feature>
<feature type="region of interest" description="Disordered" evidence="1">
    <location>
        <begin position="377"/>
        <end position="435"/>
    </location>
</feature>
<gene>
    <name evidence="3" type="ORF">F2Q68_00010816</name>
</gene>
<evidence type="ECO:0000259" key="2">
    <source>
        <dbReference type="Pfam" id="PF03732"/>
    </source>
</evidence>
<feature type="region of interest" description="Disordered" evidence="1">
    <location>
        <begin position="492"/>
        <end position="542"/>
    </location>
</feature>
<sequence>MSADDLNNQQTRDNVENTPAANVTTVNTNTAAFEDVQKIKNQGYSSARSNMNPRKNTRFRYSFGPVRKRAGKNVWRKSRCRHSCANTEKPERSSPIAEDKEEGEIRHIEVDSSSQSEPTDEDADVHLRRTRNRVAQDDSQFDNPMTEEEEAIFWDEQEELAEEQTRNTRGKRRQGRKSAGEKSEIRDLRDHLMKMVAEVRAVSDSGKIKVNPYDGTTDPKAHLQAFQIAWEEPSLEKAKEMPVNAASSSKTSEEQCSRWFSRLRRNSIGSFCQLASVFLKQYSMFIDRETSEVDLWSMSQGEDKSLCNFIKQFKTVMARVSGISDKVEIDALRKTLWYKSKFRKWITLDRAHTIQDALHKATNYIIIEEETKVLSQKERLTKTSSKDLGSDHKPKKRNPENDKSVHLGEEETQGVHNYAINSGPEQGRTTGNTWIRNPNYEENVFCDFHQARGHSTVNCKVLGARLAAKLLAGELAEVSSIKDVVRDLDCLPRNDKVPQTENSFQGNQSGEKHGPESSTQATAKKQPVSEPTLRPNRRRQAR</sequence>
<dbReference type="Proteomes" id="UP000712281">
    <property type="component" value="Unassembled WGS sequence"/>
</dbReference>
<dbReference type="Pfam" id="PF03732">
    <property type="entry name" value="Retrotrans_gag"/>
    <property type="match status" value="1"/>
</dbReference>
<feature type="compositionally biased region" description="Low complexity" evidence="1">
    <location>
        <begin position="16"/>
        <end position="26"/>
    </location>
</feature>
<feature type="compositionally biased region" description="Basic and acidic residues" evidence="1">
    <location>
        <begin position="377"/>
        <end position="409"/>
    </location>
</feature>
<name>A0A8S9KUN5_BRACR</name>
<reference evidence="3" key="1">
    <citation type="submission" date="2019-12" db="EMBL/GenBank/DDBJ databases">
        <title>Genome sequencing and annotation of Brassica cretica.</title>
        <authorList>
            <person name="Studholme D.J."/>
            <person name="Sarris P.F."/>
        </authorList>
    </citation>
    <scope>NUCLEOTIDE SEQUENCE</scope>
    <source>
        <strain evidence="3">PFS-001/15</strain>
        <tissue evidence="3">Leaf</tissue>
    </source>
</reference>
<dbReference type="AlphaFoldDB" id="A0A8S9KUN5"/>
<dbReference type="PANTHER" id="PTHR33223:SF10">
    <property type="entry name" value="AMINOTRANSFERASE-LIKE PLANT MOBILE DOMAIN-CONTAINING PROTEIN"/>
    <property type="match status" value="1"/>
</dbReference>
<feature type="region of interest" description="Disordered" evidence="1">
    <location>
        <begin position="82"/>
        <end position="127"/>
    </location>
</feature>
<comment type="caution">
    <text evidence="3">The sequence shown here is derived from an EMBL/GenBank/DDBJ whole genome shotgun (WGS) entry which is preliminary data.</text>
</comment>
<dbReference type="EMBL" id="QGKW02000717">
    <property type="protein sequence ID" value="KAF2599230.1"/>
    <property type="molecule type" value="Genomic_DNA"/>
</dbReference>
<feature type="region of interest" description="Disordered" evidence="1">
    <location>
        <begin position="1"/>
        <end position="26"/>
    </location>
</feature>
<evidence type="ECO:0000313" key="3">
    <source>
        <dbReference type="EMBL" id="KAF2599230.1"/>
    </source>
</evidence>
<feature type="region of interest" description="Disordered" evidence="1">
    <location>
        <begin position="160"/>
        <end position="186"/>
    </location>
</feature>
<dbReference type="PANTHER" id="PTHR33223">
    <property type="entry name" value="CCHC-TYPE DOMAIN-CONTAINING PROTEIN"/>
    <property type="match status" value="1"/>
</dbReference>
<feature type="compositionally biased region" description="Polar residues" evidence="1">
    <location>
        <begin position="419"/>
        <end position="435"/>
    </location>
</feature>
<organism evidence="3 4">
    <name type="scientific">Brassica cretica</name>
    <name type="common">Mustard</name>
    <dbReference type="NCBI Taxonomy" id="69181"/>
    <lineage>
        <taxon>Eukaryota</taxon>
        <taxon>Viridiplantae</taxon>
        <taxon>Streptophyta</taxon>
        <taxon>Embryophyta</taxon>
        <taxon>Tracheophyta</taxon>
        <taxon>Spermatophyta</taxon>
        <taxon>Magnoliopsida</taxon>
        <taxon>eudicotyledons</taxon>
        <taxon>Gunneridae</taxon>
        <taxon>Pentapetalae</taxon>
        <taxon>rosids</taxon>
        <taxon>malvids</taxon>
        <taxon>Brassicales</taxon>
        <taxon>Brassicaceae</taxon>
        <taxon>Brassiceae</taxon>
        <taxon>Brassica</taxon>
    </lineage>
</organism>
<evidence type="ECO:0000313" key="4">
    <source>
        <dbReference type="Proteomes" id="UP000712281"/>
    </source>
</evidence>
<evidence type="ECO:0000256" key="1">
    <source>
        <dbReference type="SAM" id="MobiDB-lite"/>
    </source>
</evidence>
<protein>
    <recommendedName>
        <fullName evidence="2">Retrotransposon gag domain-containing protein</fullName>
    </recommendedName>
</protein>